<proteinExistence type="predicted"/>
<dbReference type="EMBL" id="CM047743">
    <property type="protein sequence ID" value="KAJ0031914.1"/>
    <property type="molecule type" value="Genomic_DNA"/>
</dbReference>
<protein>
    <submittedName>
        <fullName evidence="1">Uncharacterized protein</fullName>
    </submittedName>
</protein>
<dbReference type="Proteomes" id="UP001163603">
    <property type="component" value="Chromosome 8"/>
</dbReference>
<evidence type="ECO:0000313" key="1">
    <source>
        <dbReference type="EMBL" id="KAJ0031914.1"/>
    </source>
</evidence>
<reference evidence="2" key="1">
    <citation type="journal article" date="2023" name="G3 (Bethesda)">
        <title>Genome assembly and association tests identify interacting loci associated with vigor, precocity, and sex in interspecific pistachio rootstocks.</title>
        <authorList>
            <person name="Palmer W."/>
            <person name="Jacygrad E."/>
            <person name="Sagayaradj S."/>
            <person name="Cavanaugh K."/>
            <person name="Han R."/>
            <person name="Bertier L."/>
            <person name="Beede B."/>
            <person name="Kafkas S."/>
            <person name="Golino D."/>
            <person name="Preece J."/>
            <person name="Michelmore R."/>
        </authorList>
    </citation>
    <scope>NUCLEOTIDE SEQUENCE [LARGE SCALE GENOMIC DNA]</scope>
</reference>
<comment type="caution">
    <text evidence="1">The sequence shown here is derived from an EMBL/GenBank/DDBJ whole genome shotgun (WGS) entry which is preliminary data.</text>
</comment>
<sequence length="79" mass="8996">MAKHFPTKSHLLWVMMGIPVHEMGLHVHWLTTPDELQNDSLGLSSSHLHALKRNGAFPINRLRNNQKGFESSLMICHNS</sequence>
<keyword evidence="2" id="KW-1185">Reference proteome</keyword>
<accession>A0ACC0YA85</accession>
<organism evidence="1 2">
    <name type="scientific">Pistacia integerrima</name>
    <dbReference type="NCBI Taxonomy" id="434235"/>
    <lineage>
        <taxon>Eukaryota</taxon>
        <taxon>Viridiplantae</taxon>
        <taxon>Streptophyta</taxon>
        <taxon>Embryophyta</taxon>
        <taxon>Tracheophyta</taxon>
        <taxon>Spermatophyta</taxon>
        <taxon>Magnoliopsida</taxon>
        <taxon>eudicotyledons</taxon>
        <taxon>Gunneridae</taxon>
        <taxon>Pentapetalae</taxon>
        <taxon>rosids</taxon>
        <taxon>malvids</taxon>
        <taxon>Sapindales</taxon>
        <taxon>Anacardiaceae</taxon>
        <taxon>Pistacia</taxon>
    </lineage>
</organism>
<name>A0ACC0YA85_9ROSI</name>
<evidence type="ECO:0000313" key="2">
    <source>
        <dbReference type="Proteomes" id="UP001163603"/>
    </source>
</evidence>
<gene>
    <name evidence="1" type="ORF">Pint_13973</name>
</gene>